<feature type="compositionally biased region" description="Low complexity" evidence="3">
    <location>
        <begin position="25"/>
        <end position="36"/>
    </location>
</feature>
<dbReference type="EMBL" id="QPKB01000007">
    <property type="protein sequence ID" value="RWR89028.1"/>
    <property type="molecule type" value="Genomic_DNA"/>
</dbReference>
<reference evidence="4 5" key="1">
    <citation type="journal article" date="2019" name="Nat. Plants">
        <title>Stout camphor tree genome fills gaps in understanding of flowering plant genome evolution.</title>
        <authorList>
            <person name="Chaw S.M."/>
            <person name="Liu Y.C."/>
            <person name="Wu Y.W."/>
            <person name="Wang H.Y."/>
            <person name="Lin C.I."/>
            <person name="Wu C.S."/>
            <person name="Ke H.M."/>
            <person name="Chang L.Y."/>
            <person name="Hsu C.Y."/>
            <person name="Yang H.T."/>
            <person name="Sudianto E."/>
            <person name="Hsu M.H."/>
            <person name="Wu K.P."/>
            <person name="Wang L.N."/>
            <person name="Leebens-Mack J.H."/>
            <person name="Tsai I.J."/>
        </authorList>
    </citation>
    <scope>NUCLEOTIDE SEQUENCE [LARGE SCALE GENOMIC DNA]</scope>
    <source>
        <strain evidence="5">cv. Chaw 1501</strain>
        <tissue evidence="4">Young leaves</tissue>
    </source>
</reference>
<feature type="compositionally biased region" description="Low complexity" evidence="3">
    <location>
        <begin position="1"/>
        <end position="13"/>
    </location>
</feature>
<organism evidence="4 5">
    <name type="scientific">Cinnamomum micranthum f. kanehirae</name>
    <dbReference type="NCBI Taxonomy" id="337451"/>
    <lineage>
        <taxon>Eukaryota</taxon>
        <taxon>Viridiplantae</taxon>
        <taxon>Streptophyta</taxon>
        <taxon>Embryophyta</taxon>
        <taxon>Tracheophyta</taxon>
        <taxon>Spermatophyta</taxon>
        <taxon>Magnoliopsida</taxon>
        <taxon>Magnoliidae</taxon>
        <taxon>Laurales</taxon>
        <taxon>Lauraceae</taxon>
        <taxon>Cinnamomum</taxon>
    </lineage>
</organism>
<feature type="region of interest" description="Disordered" evidence="3">
    <location>
        <begin position="1"/>
        <end position="44"/>
    </location>
</feature>
<evidence type="ECO:0000256" key="1">
    <source>
        <dbReference type="ARBA" id="ARBA00006010"/>
    </source>
</evidence>
<dbReference type="Proteomes" id="UP000283530">
    <property type="component" value="Unassembled WGS sequence"/>
</dbReference>
<evidence type="ECO:0000256" key="3">
    <source>
        <dbReference type="SAM" id="MobiDB-lite"/>
    </source>
</evidence>
<evidence type="ECO:0000313" key="4">
    <source>
        <dbReference type="EMBL" id="RWR89028.1"/>
    </source>
</evidence>
<dbReference type="InterPro" id="IPR006969">
    <property type="entry name" value="Stig-like"/>
</dbReference>
<evidence type="ECO:0000256" key="2">
    <source>
        <dbReference type="ARBA" id="ARBA00022729"/>
    </source>
</evidence>
<evidence type="ECO:0000313" key="5">
    <source>
        <dbReference type="Proteomes" id="UP000283530"/>
    </source>
</evidence>
<feature type="compositionally biased region" description="Acidic residues" evidence="3">
    <location>
        <begin position="14"/>
        <end position="24"/>
    </location>
</feature>
<protein>
    <submittedName>
        <fullName evidence="4">Stigma-specific STIG1-like protein 1</fullName>
    </submittedName>
</protein>
<keyword evidence="5" id="KW-1185">Reference proteome</keyword>
<dbReference type="PANTHER" id="PTHR33227:SF21">
    <property type="entry name" value="F12F1.21 PROTEIN"/>
    <property type="match status" value="1"/>
</dbReference>
<dbReference type="AlphaFoldDB" id="A0A443PE50"/>
<gene>
    <name evidence="4" type="ORF">CKAN_01807400</name>
</gene>
<accession>A0A443PE50</accession>
<name>A0A443PE50_9MAGN</name>
<dbReference type="OrthoDB" id="5421723at2759"/>
<proteinExistence type="inferred from homology"/>
<keyword evidence="2" id="KW-0732">Signal</keyword>
<comment type="caution">
    <text evidence="4">The sequence shown here is derived from an EMBL/GenBank/DDBJ whole genome shotgun (WGS) entry which is preliminary data.</text>
</comment>
<dbReference type="STRING" id="337451.A0A443PE50"/>
<sequence length="141" mass="15084">MSLVTAPAAVAATLEEEEPEEAGEEGPFAEAGTTTANLPNQPSPLRWTGRFLAQSKVLKCNKNPKICFAAGSPGPNCCKKKCVNLMTDRVNCGACGKKCKYTEACCKGKCVNLAFDKRHCGQCNNSCEKGNYCVYGLCNYA</sequence>
<dbReference type="Pfam" id="PF04885">
    <property type="entry name" value="Stig1"/>
    <property type="match status" value="1"/>
</dbReference>
<comment type="similarity">
    <text evidence="1">Belongs to the STIG1 family.</text>
</comment>
<dbReference type="PANTHER" id="PTHR33227">
    <property type="entry name" value="STIGMA-SPECIFIC STIG1-LIKE PROTEIN 3"/>
    <property type="match status" value="1"/>
</dbReference>